<dbReference type="Proteomes" id="UP000789831">
    <property type="component" value="Unassembled WGS sequence"/>
</dbReference>
<protein>
    <submittedName>
        <fullName evidence="1">11741_t:CDS:1</fullName>
    </submittedName>
</protein>
<proteinExistence type="predicted"/>
<dbReference type="SUPFAM" id="SSF52047">
    <property type="entry name" value="RNI-like"/>
    <property type="match status" value="1"/>
</dbReference>
<reference evidence="1" key="1">
    <citation type="submission" date="2021-06" db="EMBL/GenBank/DDBJ databases">
        <authorList>
            <person name="Kallberg Y."/>
            <person name="Tangrot J."/>
            <person name="Rosling A."/>
        </authorList>
    </citation>
    <scope>NUCLEOTIDE SEQUENCE</scope>
    <source>
        <strain evidence="1">MT106</strain>
    </source>
</reference>
<sequence length="418" mass="48376">MASTLARLCLYEIFKYFYVSEEEKCNSKKLNYNRRQLFHFALVNRHWCNTAIPLLWGRPFPLTSEKASAVFISTLLNCFANNEESRTIFQYNIFIKQLSLESLSIAIFNWSKFKRYYDQKALRKNDPLESLLEKFKAICFNRSKSKRFHNQQESRKNSRSESLFETFKTICHSLIECTANTFFEIEFEATKVTTGNSCNFNYNLFQIPNSKASLEQLRSLKLSFTDSTELLESASKTCPNLSTLEIILPVCSEFSQLLSYFSSFANLKHLRIDCVKDLDDSKEFKSLFSEGDKLIDELGKNLPKRLETLSIEGELKFSANSLKIFLHGSKGIHFKSLEFPHSYISDEHLEIILEAINDSNLDVGIQQIEAPLTINQVKKYKDHGIALKISSFISELNLMQLFLDMNMYYCTSSCIEDT</sequence>
<evidence type="ECO:0000313" key="1">
    <source>
        <dbReference type="EMBL" id="CAG8566875.1"/>
    </source>
</evidence>
<evidence type="ECO:0000313" key="2">
    <source>
        <dbReference type="Proteomes" id="UP000789831"/>
    </source>
</evidence>
<accession>A0A9N9BK25</accession>
<dbReference type="InterPro" id="IPR032675">
    <property type="entry name" value="LRR_dom_sf"/>
</dbReference>
<gene>
    <name evidence="1" type="ORF">AGERDE_LOCUS7437</name>
</gene>
<organism evidence="1 2">
    <name type="scientific">Ambispora gerdemannii</name>
    <dbReference type="NCBI Taxonomy" id="144530"/>
    <lineage>
        <taxon>Eukaryota</taxon>
        <taxon>Fungi</taxon>
        <taxon>Fungi incertae sedis</taxon>
        <taxon>Mucoromycota</taxon>
        <taxon>Glomeromycotina</taxon>
        <taxon>Glomeromycetes</taxon>
        <taxon>Archaeosporales</taxon>
        <taxon>Ambisporaceae</taxon>
        <taxon>Ambispora</taxon>
    </lineage>
</organism>
<dbReference type="OrthoDB" id="2326988at2759"/>
<dbReference type="EMBL" id="CAJVPL010001357">
    <property type="protein sequence ID" value="CAG8566875.1"/>
    <property type="molecule type" value="Genomic_DNA"/>
</dbReference>
<dbReference type="Gene3D" id="3.80.10.10">
    <property type="entry name" value="Ribonuclease Inhibitor"/>
    <property type="match status" value="1"/>
</dbReference>
<keyword evidence="2" id="KW-1185">Reference proteome</keyword>
<name>A0A9N9BK25_9GLOM</name>
<dbReference type="AlphaFoldDB" id="A0A9N9BK25"/>
<comment type="caution">
    <text evidence="1">The sequence shown here is derived from an EMBL/GenBank/DDBJ whole genome shotgun (WGS) entry which is preliminary data.</text>
</comment>